<name>A0A165PSI4_9AGAM</name>
<sequence>MADRSRPGLDTAATRNIAGGSDHRPRALGDSDVAMRHSQTWETSATQTCPTKVKSTKSQEDTYRRTELNGMSGGRKGENDHALSTAMFLSWEMGLLKSFAAF</sequence>
<protein>
    <submittedName>
        <fullName evidence="2">Uncharacterized protein</fullName>
    </submittedName>
</protein>
<dbReference type="EMBL" id="KV425607">
    <property type="protein sequence ID" value="KZT21430.1"/>
    <property type="molecule type" value="Genomic_DNA"/>
</dbReference>
<evidence type="ECO:0000313" key="2">
    <source>
        <dbReference type="EMBL" id="KZT21430.1"/>
    </source>
</evidence>
<dbReference type="Proteomes" id="UP000076761">
    <property type="component" value="Unassembled WGS sequence"/>
</dbReference>
<reference evidence="2 3" key="1">
    <citation type="journal article" date="2016" name="Mol. Biol. Evol.">
        <title>Comparative Genomics of Early-Diverging Mushroom-Forming Fungi Provides Insights into the Origins of Lignocellulose Decay Capabilities.</title>
        <authorList>
            <person name="Nagy L.G."/>
            <person name="Riley R."/>
            <person name="Tritt A."/>
            <person name="Adam C."/>
            <person name="Daum C."/>
            <person name="Floudas D."/>
            <person name="Sun H."/>
            <person name="Yadav J.S."/>
            <person name="Pangilinan J."/>
            <person name="Larsson K.H."/>
            <person name="Matsuura K."/>
            <person name="Barry K."/>
            <person name="Labutti K."/>
            <person name="Kuo R."/>
            <person name="Ohm R.A."/>
            <person name="Bhattacharya S.S."/>
            <person name="Shirouzu T."/>
            <person name="Yoshinaga Y."/>
            <person name="Martin F.M."/>
            <person name="Grigoriev I.V."/>
            <person name="Hibbett D.S."/>
        </authorList>
    </citation>
    <scope>NUCLEOTIDE SEQUENCE [LARGE SCALE GENOMIC DNA]</scope>
    <source>
        <strain evidence="2 3">HHB14362 ss-1</strain>
    </source>
</reference>
<feature type="region of interest" description="Disordered" evidence="1">
    <location>
        <begin position="1"/>
        <end position="61"/>
    </location>
</feature>
<dbReference type="AlphaFoldDB" id="A0A165PSI4"/>
<evidence type="ECO:0000256" key="1">
    <source>
        <dbReference type="SAM" id="MobiDB-lite"/>
    </source>
</evidence>
<dbReference type="InParanoid" id="A0A165PSI4"/>
<keyword evidence="3" id="KW-1185">Reference proteome</keyword>
<gene>
    <name evidence="2" type="ORF">NEOLEDRAFT_1171990</name>
</gene>
<proteinExistence type="predicted"/>
<evidence type="ECO:0000313" key="3">
    <source>
        <dbReference type="Proteomes" id="UP000076761"/>
    </source>
</evidence>
<feature type="compositionally biased region" description="Polar residues" evidence="1">
    <location>
        <begin position="37"/>
        <end position="50"/>
    </location>
</feature>
<organism evidence="2 3">
    <name type="scientific">Neolentinus lepideus HHB14362 ss-1</name>
    <dbReference type="NCBI Taxonomy" id="1314782"/>
    <lineage>
        <taxon>Eukaryota</taxon>
        <taxon>Fungi</taxon>
        <taxon>Dikarya</taxon>
        <taxon>Basidiomycota</taxon>
        <taxon>Agaricomycotina</taxon>
        <taxon>Agaricomycetes</taxon>
        <taxon>Gloeophyllales</taxon>
        <taxon>Gloeophyllaceae</taxon>
        <taxon>Neolentinus</taxon>
    </lineage>
</organism>
<accession>A0A165PSI4</accession>
<feature type="compositionally biased region" description="Basic and acidic residues" evidence="1">
    <location>
        <begin position="21"/>
        <end position="35"/>
    </location>
</feature>